<dbReference type="InterPro" id="IPR006059">
    <property type="entry name" value="SBP"/>
</dbReference>
<sequence>MFKVLKGHRKAILSTLVCAAVLAGCSTPKVEDPGTKTSPDASPAAEAAKRGAINVSVYDRGNIPPEEGNWDKNRWVDWINKNGPVDVKYTPVPRWESFPKFNALFASGSAPDLILEYDANYRNSWYSQKLLMPIDEMVDKYSTTYKQILEKYPLLRKIGTKEDGKLYEIGRLNVVAPHHRLLIREDWLQKLNLQVPTTTEELYNVANAFVNQDPDGNGKKDTFGINLSGVGFSVISHIFGRSIDWAEQNGTFVHDWERLQASVEFQKRLFDNGLVDKDFLTDKNGQKGIQDFMNGKLGIFAIDSAWFTISNYETLKKNNPTAKVIPMALPKSQFGQFSPIISTPVQMVGVVNAKAKDPKAIMQYIDWMVDPEHASLLKNGIEGTHSQKGSNGCLQPIDTEKNKKELYTDDLNMMRSDLLLGKCAEVYLVNLRPEVPAQKELLDINLKSKEIYINKERPVPSLGNDFLPVLPDDLQAIVKSTSKSNNIDKGDIWLKALVGGTSYTAQQAIKDAKDVWDKAGGKQVDDYYAKWYESNKTKIFSIDDLYKFAEQSQNELK</sequence>
<keyword evidence="1" id="KW-0732">Signal</keyword>
<keyword evidence="3" id="KW-1185">Reference proteome</keyword>
<dbReference type="SUPFAM" id="SSF53850">
    <property type="entry name" value="Periplasmic binding protein-like II"/>
    <property type="match status" value="1"/>
</dbReference>
<dbReference type="AlphaFoldDB" id="A0A6L8UW74"/>
<evidence type="ECO:0000256" key="1">
    <source>
        <dbReference type="SAM" id="SignalP"/>
    </source>
</evidence>
<feature type="signal peptide" evidence="1">
    <location>
        <begin position="1"/>
        <end position="19"/>
    </location>
</feature>
<reference evidence="2 3" key="1">
    <citation type="submission" date="2019-12" db="EMBL/GenBank/DDBJ databases">
        <title>Paenibacillus sp. nov. sp. isolated from soil.</title>
        <authorList>
            <person name="Kim J."/>
            <person name="Jeong S.E."/>
            <person name="Jung H.S."/>
            <person name="Jeon C.O."/>
        </authorList>
    </citation>
    <scope>NUCLEOTIDE SEQUENCE [LARGE SCALE GENOMIC DNA]</scope>
    <source>
        <strain evidence="2 3">5J-6</strain>
    </source>
</reference>
<dbReference type="InterPro" id="IPR050490">
    <property type="entry name" value="Bact_solute-bd_prot1"/>
</dbReference>
<evidence type="ECO:0000313" key="2">
    <source>
        <dbReference type="EMBL" id="MZQ81349.1"/>
    </source>
</evidence>
<organism evidence="2 3">
    <name type="scientific">Paenibacillus silvestris</name>
    <dbReference type="NCBI Taxonomy" id="2606219"/>
    <lineage>
        <taxon>Bacteria</taxon>
        <taxon>Bacillati</taxon>
        <taxon>Bacillota</taxon>
        <taxon>Bacilli</taxon>
        <taxon>Bacillales</taxon>
        <taxon>Paenibacillaceae</taxon>
        <taxon>Paenibacillus</taxon>
    </lineage>
</organism>
<comment type="caution">
    <text evidence="2">The sequence shown here is derived from an EMBL/GenBank/DDBJ whole genome shotgun (WGS) entry which is preliminary data.</text>
</comment>
<protein>
    <submittedName>
        <fullName evidence="2">Extracellular solute-binding protein</fullName>
    </submittedName>
</protein>
<dbReference type="Pfam" id="PF01547">
    <property type="entry name" value="SBP_bac_1"/>
    <property type="match status" value="1"/>
</dbReference>
<dbReference type="Proteomes" id="UP000481087">
    <property type="component" value="Unassembled WGS sequence"/>
</dbReference>
<dbReference type="PANTHER" id="PTHR43649">
    <property type="entry name" value="ARABINOSE-BINDING PROTEIN-RELATED"/>
    <property type="match status" value="1"/>
</dbReference>
<accession>A0A6L8UW74</accession>
<dbReference type="PANTHER" id="PTHR43649:SF12">
    <property type="entry name" value="DIACETYLCHITOBIOSE BINDING PROTEIN DASA"/>
    <property type="match status" value="1"/>
</dbReference>
<proteinExistence type="predicted"/>
<feature type="chain" id="PRO_5039036367" evidence="1">
    <location>
        <begin position="20"/>
        <end position="557"/>
    </location>
</feature>
<dbReference type="RefSeq" id="WP_161405643.1">
    <property type="nucleotide sequence ID" value="NZ_WTUZ01000010.1"/>
</dbReference>
<dbReference type="Gene3D" id="3.40.190.10">
    <property type="entry name" value="Periplasmic binding protein-like II"/>
    <property type="match status" value="2"/>
</dbReference>
<name>A0A6L8UW74_9BACL</name>
<dbReference type="PROSITE" id="PS51257">
    <property type="entry name" value="PROKAR_LIPOPROTEIN"/>
    <property type="match status" value="1"/>
</dbReference>
<dbReference type="EMBL" id="WTUZ01000010">
    <property type="protein sequence ID" value="MZQ81349.1"/>
    <property type="molecule type" value="Genomic_DNA"/>
</dbReference>
<evidence type="ECO:0000313" key="3">
    <source>
        <dbReference type="Proteomes" id="UP000481087"/>
    </source>
</evidence>
<gene>
    <name evidence="2" type="ORF">GQF01_04315</name>
</gene>